<dbReference type="InterPro" id="IPR007016">
    <property type="entry name" value="O-antigen_ligase-rel_domated"/>
</dbReference>
<dbReference type="Proteomes" id="UP000234881">
    <property type="component" value="Unassembled WGS sequence"/>
</dbReference>
<evidence type="ECO:0000256" key="1">
    <source>
        <dbReference type="ARBA" id="ARBA00004141"/>
    </source>
</evidence>
<feature type="transmembrane region" description="Helical" evidence="5">
    <location>
        <begin position="386"/>
        <end position="404"/>
    </location>
</feature>
<evidence type="ECO:0000259" key="6">
    <source>
        <dbReference type="Pfam" id="PF04932"/>
    </source>
</evidence>
<comment type="caution">
    <text evidence="7">The sequence shown here is derived from an EMBL/GenBank/DDBJ whole genome shotgun (WGS) entry which is preliminary data.</text>
</comment>
<evidence type="ECO:0000313" key="8">
    <source>
        <dbReference type="Proteomes" id="UP000234881"/>
    </source>
</evidence>
<organism evidence="7 8">
    <name type="scientific">Cohaesibacter celericrescens</name>
    <dbReference type="NCBI Taxonomy" id="2067669"/>
    <lineage>
        <taxon>Bacteria</taxon>
        <taxon>Pseudomonadati</taxon>
        <taxon>Pseudomonadota</taxon>
        <taxon>Alphaproteobacteria</taxon>
        <taxon>Hyphomicrobiales</taxon>
        <taxon>Cohaesibacteraceae</taxon>
    </lineage>
</organism>
<evidence type="ECO:0000256" key="4">
    <source>
        <dbReference type="ARBA" id="ARBA00023136"/>
    </source>
</evidence>
<dbReference type="AlphaFoldDB" id="A0A2N5XUQ2"/>
<feature type="transmembrane region" description="Helical" evidence="5">
    <location>
        <begin position="205"/>
        <end position="222"/>
    </location>
</feature>
<name>A0A2N5XUQ2_9HYPH</name>
<gene>
    <name evidence="7" type="ORF">C0081_05730</name>
</gene>
<dbReference type="PANTHER" id="PTHR37422">
    <property type="entry name" value="TEICHURONIC ACID BIOSYNTHESIS PROTEIN TUAE"/>
    <property type="match status" value="1"/>
</dbReference>
<evidence type="ECO:0000256" key="2">
    <source>
        <dbReference type="ARBA" id="ARBA00022692"/>
    </source>
</evidence>
<dbReference type="GO" id="GO:0016020">
    <property type="term" value="C:membrane"/>
    <property type="evidence" value="ECO:0007669"/>
    <property type="project" value="UniProtKB-SubCell"/>
</dbReference>
<feature type="transmembrane region" description="Helical" evidence="5">
    <location>
        <begin position="159"/>
        <end position="176"/>
    </location>
</feature>
<dbReference type="RefSeq" id="WP_101532859.1">
    <property type="nucleotide sequence ID" value="NZ_JBFHIU010000008.1"/>
</dbReference>
<dbReference type="EMBL" id="PKUQ01000010">
    <property type="protein sequence ID" value="PLW78148.1"/>
    <property type="molecule type" value="Genomic_DNA"/>
</dbReference>
<accession>A0A2N5XUQ2</accession>
<feature type="transmembrane region" description="Helical" evidence="5">
    <location>
        <begin position="95"/>
        <end position="112"/>
    </location>
</feature>
<feature type="transmembrane region" description="Helical" evidence="5">
    <location>
        <begin position="319"/>
        <end position="343"/>
    </location>
</feature>
<dbReference type="InterPro" id="IPR051533">
    <property type="entry name" value="WaaL-like"/>
</dbReference>
<evidence type="ECO:0000313" key="7">
    <source>
        <dbReference type="EMBL" id="PLW78148.1"/>
    </source>
</evidence>
<proteinExistence type="predicted"/>
<feature type="transmembrane region" description="Helical" evidence="5">
    <location>
        <begin position="183"/>
        <end position="199"/>
    </location>
</feature>
<reference evidence="7 8" key="1">
    <citation type="submission" date="2018-01" db="EMBL/GenBank/DDBJ databases">
        <title>The draft genome sequence of Cohaesibacter sp. H1304.</title>
        <authorList>
            <person name="Wang N.-N."/>
            <person name="Du Z.-J."/>
        </authorList>
    </citation>
    <scope>NUCLEOTIDE SEQUENCE [LARGE SCALE GENOMIC DNA]</scope>
    <source>
        <strain evidence="7 8">H1304</strain>
    </source>
</reference>
<sequence length="413" mass="45457">MQFGRMLGTELSPSLRNQIAIFYWFIGPFVALLGSAGSDIWLSIGAIFLLVSSIATRDWQWLRHPWMIAALVFWLWLVFTAAISDWPGNGFEDALPWIRFPLFAMICLLSLQSDEKLQEKLIWAMCLGLVIVSAMLIVERIGQPDADKLFGPWQQNRKAGWYVVGMGLPVCLWFMAKAAEKTIPVWVAVLLLALLVGTSVNSGEIYMTLLLLLGLGVFTLLARLGLPYIVACSVVSAVLVGVLAVAVPATAEAFISNLQNNLPWYPSSAYHVPWMEGLGVAKLNLLVGVGAENFENFCTSKAMLVVSSAPECNSHPHQIYIQTAAESGLIGLGLFVVMVILLFKAVFASETILKLSMKTAIAVTLLVTVFWPISSYSEAFGQHRNFFTWYTIGLALAFAKSASLKNSRLKDRV</sequence>
<feature type="transmembrane region" description="Helical" evidence="5">
    <location>
        <begin position="64"/>
        <end position="83"/>
    </location>
</feature>
<comment type="subcellular location">
    <subcellularLocation>
        <location evidence="1">Membrane</location>
        <topology evidence="1">Multi-pass membrane protein</topology>
    </subcellularLocation>
</comment>
<evidence type="ECO:0000256" key="3">
    <source>
        <dbReference type="ARBA" id="ARBA00022989"/>
    </source>
</evidence>
<evidence type="ECO:0000256" key="5">
    <source>
        <dbReference type="SAM" id="Phobius"/>
    </source>
</evidence>
<feature type="transmembrane region" description="Helical" evidence="5">
    <location>
        <begin position="121"/>
        <end position="139"/>
    </location>
</feature>
<keyword evidence="2 5" id="KW-0812">Transmembrane</keyword>
<keyword evidence="4 5" id="KW-0472">Membrane</keyword>
<feature type="domain" description="O-antigen ligase-related" evidence="6">
    <location>
        <begin position="187"/>
        <end position="336"/>
    </location>
</feature>
<keyword evidence="8" id="KW-1185">Reference proteome</keyword>
<feature type="transmembrane region" description="Helical" evidence="5">
    <location>
        <begin position="20"/>
        <end position="52"/>
    </location>
</feature>
<feature type="transmembrane region" description="Helical" evidence="5">
    <location>
        <begin position="229"/>
        <end position="251"/>
    </location>
</feature>
<keyword evidence="3 5" id="KW-1133">Transmembrane helix</keyword>
<protein>
    <recommendedName>
        <fullName evidence="6">O-antigen ligase-related domain-containing protein</fullName>
    </recommendedName>
</protein>
<dbReference type="PANTHER" id="PTHR37422:SF13">
    <property type="entry name" value="LIPOPOLYSACCHARIDE BIOSYNTHESIS PROTEIN PA4999-RELATED"/>
    <property type="match status" value="1"/>
</dbReference>
<dbReference type="OrthoDB" id="5801261at2"/>
<feature type="transmembrane region" description="Helical" evidence="5">
    <location>
        <begin position="355"/>
        <end position="374"/>
    </location>
</feature>
<dbReference type="Pfam" id="PF04932">
    <property type="entry name" value="Wzy_C"/>
    <property type="match status" value="1"/>
</dbReference>